<keyword evidence="2" id="KW-0217">Developmental protein</keyword>
<evidence type="ECO:0000256" key="2">
    <source>
        <dbReference type="ARBA" id="ARBA00022473"/>
    </source>
</evidence>
<dbReference type="InterPro" id="IPR057823">
    <property type="entry name" value="WWE_RCD1"/>
</dbReference>
<evidence type="ECO:0000313" key="8">
    <source>
        <dbReference type="Proteomes" id="UP000077755"/>
    </source>
</evidence>
<evidence type="ECO:0000313" key="7">
    <source>
        <dbReference type="EMBL" id="WOG85403.1"/>
    </source>
</evidence>
<dbReference type="InterPro" id="IPR044964">
    <property type="entry name" value="RCD1/SRO1-5"/>
</dbReference>
<evidence type="ECO:0000259" key="5">
    <source>
        <dbReference type="PROSITE" id="PS51059"/>
    </source>
</evidence>
<evidence type="ECO:0000256" key="1">
    <source>
        <dbReference type="ARBA" id="ARBA00004123"/>
    </source>
</evidence>
<gene>
    <name evidence="7" type="ORF">DCAR_0104591</name>
</gene>
<sequence length="599" mass="66636">MDTKFAKVLDSRRSLNDMKRKRALQCKANNTKAATGTNIAPQPVFESSPNKINKTTKRRKLDISKSQYGWCSSQSKSSLLRYYSNFKRSAPPARLMCYQKGEWTNLPQDAVTSVRKDFQMKKAVLEVELSGKLFLMDFLHMMKLDLETGTQQPIAWIDEENTCFFPEIFLNQEKINECYGENDQVCGHIVPESHGSNDLKLQLEIDISGLDYLKMKESTGESDDIVRQVKVVKKPAIDAEADNSCIRVSNDEACEAFGENQQGDNVVRHDRGSIDSNTVREMILKAFSLFKVDKLEVSCGSGMTMQARSELFQKQVEITEKYHGDANVKYAWLPISKGEFSNVMTYGLGECEMSKMKSAYGSGILLLPLHCARSSASYCDVDENGVRYVILCRVIMGNVEAIYPGSKQAHPSCESYDSGVDDLNDPRHYVVWGTKKNTHVYPLYAVSFKISSEAGGRMGGNGNKLNISGVTTCQGPDAQLQSNSGSPDMVTQVAAENIGSHSPKSPKSPWMPFPMLFAAISNKVPSSKMNLVSNNYELFRNQKISRDDFVRRLRAIVGDALLRSAILNLQNELTRTIAACLSGKGTLILCCCCPKNVST</sequence>
<keyword evidence="8" id="KW-1185">Reference proteome</keyword>
<protein>
    <recommendedName>
        <fullName evidence="9">PARP</fullName>
    </recommendedName>
</protein>
<evidence type="ECO:0000259" key="6">
    <source>
        <dbReference type="PROSITE" id="PS51879"/>
    </source>
</evidence>
<dbReference type="GO" id="GO:0003950">
    <property type="term" value="F:NAD+ poly-ADP-ribosyltransferase activity"/>
    <property type="evidence" value="ECO:0007669"/>
    <property type="project" value="InterPro"/>
</dbReference>
<dbReference type="GO" id="GO:0005634">
    <property type="term" value="C:nucleus"/>
    <property type="evidence" value="ECO:0007669"/>
    <property type="project" value="UniProtKB-SubCell"/>
</dbReference>
<accession>A0AAF0WC31</accession>
<dbReference type="Pfam" id="PF12174">
    <property type="entry name" value="RST"/>
    <property type="match status" value="1"/>
</dbReference>
<dbReference type="Pfam" id="PF23467">
    <property type="entry name" value="WWE_5"/>
    <property type="match status" value="1"/>
</dbReference>
<organism evidence="7 8">
    <name type="scientific">Daucus carota subsp. sativus</name>
    <name type="common">Carrot</name>
    <dbReference type="NCBI Taxonomy" id="79200"/>
    <lineage>
        <taxon>Eukaryota</taxon>
        <taxon>Viridiplantae</taxon>
        <taxon>Streptophyta</taxon>
        <taxon>Embryophyta</taxon>
        <taxon>Tracheophyta</taxon>
        <taxon>Spermatophyta</taxon>
        <taxon>Magnoliopsida</taxon>
        <taxon>eudicotyledons</taxon>
        <taxon>Gunneridae</taxon>
        <taxon>Pentapetalae</taxon>
        <taxon>asterids</taxon>
        <taxon>campanulids</taxon>
        <taxon>Apiales</taxon>
        <taxon>Apiaceae</taxon>
        <taxon>Apioideae</taxon>
        <taxon>Scandiceae</taxon>
        <taxon>Daucinae</taxon>
        <taxon>Daucus</taxon>
        <taxon>Daucus sect. Daucus</taxon>
    </lineage>
</organism>
<dbReference type="PROSITE" id="PS51059">
    <property type="entry name" value="PARP_CATALYTIC"/>
    <property type="match status" value="1"/>
</dbReference>
<keyword evidence="3" id="KW-0346">Stress response</keyword>
<dbReference type="InterPro" id="IPR012317">
    <property type="entry name" value="Poly(ADP-ribose)pol_cat_dom"/>
</dbReference>
<dbReference type="SUPFAM" id="SSF56399">
    <property type="entry name" value="ADP-ribosylation"/>
    <property type="match status" value="1"/>
</dbReference>
<proteinExistence type="predicted"/>
<reference evidence="7" key="2">
    <citation type="submission" date="2022-03" db="EMBL/GenBank/DDBJ databases">
        <title>Draft title - Genomic analysis of global carrot germplasm unveils the trajectory of domestication and the origin of high carotenoid orange carrot.</title>
        <authorList>
            <person name="Iorizzo M."/>
            <person name="Ellison S."/>
            <person name="Senalik D."/>
            <person name="Macko-Podgorni A."/>
            <person name="Grzebelus D."/>
            <person name="Bostan H."/>
            <person name="Rolling W."/>
            <person name="Curaba J."/>
            <person name="Simon P."/>
        </authorList>
    </citation>
    <scope>NUCLEOTIDE SEQUENCE</scope>
    <source>
        <tissue evidence="7">Leaf</tissue>
    </source>
</reference>
<keyword evidence="4" id="KW-0539">Nucleus</keyword>
<reference evidence="7" key="1">
    <citation type="journal article" date="2016" name="Nat. Genet.">
        <title>A high-quality carrot genome assembly provides new insights into carotenoid accumulation and asterid genome evolution.</title>
        <authorList>
            <person name="Iorizzo M."/>
            <person name="Ellison S."/>
            <person name="Senalik D."/>
            <person name="Zeng P."/>
            <person name="Satapoomin P."/>
            <person name="Huang J."/>
            <person name="Bowman M."/>
            <person name="Iovene M."/>
            <person name="Sanseverino W."/>
            <person name="Cavagnaro P."/>
            <person name="Yildiz M."/>
            <person name="Macko-Podgorni A."/>
            <person name="Moranska E."/>
            <person name="Grzebelus E."/>
            <person name="Grzebelus D."/>
            <person name="Ashrafi H."/>
            <person name="Zheng Z."/>
            <person name="Cheng S."/>
            <person name="Spooner D."/>
            <person name="Van Deynze A."/>
            <person name="Simon P."/>
        </authorList>
    </citation>
    <scope>NUCLEOTIDE SEQUENCE</scope>
    <source>
        <tissue evidence="7">Leaf</tissue>
    </source>
</reference>
<dbReference type="AlphaFoldDB" id="A0AAF0WC31"/>
<dbReference type="EMBL" id="CP093343">
    <property type="protein sequence ID" value="WOG85403.1"/>
    <property type="molecule type" value="Genomic_DNA"/>
</dbReference>
<feature type="domain" description="RST" evidence="6">
    <location>
        <begin position="504"/>
        <end position="575"/>
    </location>
</feature>
<feature type="domain" description="PARP catalytic" evidence="5">
    <location>
        <begin position="248"/>
        <end position="469"/>
    </location>
</feature>
<comment type="subcellular location">
    <subcellularLocation>
        <location evidence="1">Nucleus</location>
    </subcellularLocation>
</comment>
<evidence type="ECO:0008006" key="9">
    <source>
        <dbReference type="Google" id="ProtNLM"/>
    </source>
</evidence>
<evidence type="ECO:0000256" key="4">
    <source>
        <dbReference type="ARBA" id="ARBA00023242"/>
    </source>
</evidence>
<dbReference type="InterPro" id="IPR022003">
    <property type="entry name" value="RST"/>
</dbReference>
<dbReference type="PANTHER" id="PTHR32263:SF41">
    <property type="entry name" value="INACTIVE POLY [ADP-RIBOSE] POLYMERASE RCD1-LIKE ISOFORM X1"/>
    <property type="match status" value="1"/>
</dbReference>
<dbReference type="PROSITE" id="PS51879">
    <property type="entry name" value="RST"/>
    <property type="match status" value="1"/>
</dbReference>
<name>A0AAF0WC31_DAUCS</name>
<dbReference type="Gene3D" id="3.90.228.10">
    <property type="match status" value="1"/>
</dbReference>
<dbReference type="Proteomes" id="UP000077755">
    <property type="component" value="Chromosome 1"/>
</dbReference>
<evidence type="ECO:0000256" key="3">
    <source>
        <dbReference type="ARBA" id="ARBA00023016"/>
    </source>
</evidence>
<dbReference type="PANTHER" id="PTHR32263">
    <property type="entry name" value="INACTIVE POLY [ADP-RIBOSE] POLYMERASE SRO4-RELATED"/>
    <property type="match status" value="1"/>
</dbReference>